<protein>
    <submittedName>
        <fullName evidence="9">TolC family protein</fullName>
    </submittedName>
</protein>
<evidence type="ECO:0000313" key="9">
    <source>
        <dbReference type="EMBL" id="MFH6983994.1"/>
    </source>
</evidence>
<keyword evidence="10" id="KW-1185">Reference proteome</keyword>
<feature type="chain" id="PRO_5046205778" evidence="8">
    <location>
        <begin position="19"/>
        <end position="449"/>
    </location>
</feature>
<dbReference type="Pfam" id="PF02321">
    <property type="entry name" value="OEP"/>
    <property type="match status" value="2"/>
</dbReference>
<keyword evidence="6" id="KW-0472">Membrane</keyword>
<reference evidence="9 10" key="1">
    <citation type="journal article" date="2013" name="Int. J. Syst. Evol. Microbiol.">
        <title>Marinoscillum luteum sp. nov., isolated from marine sediment.</title>
        <authorList>
            <person name="Cha I.T."/>
            <person name="Park S.J."/>
            <person name="Kim S.J."/>
            <person name="Kim J.G."/>
            <person name="Jung M.Y."/>
            <person name="Shin K.S."/>
            <person name="Kwon K.K."/>
            <person name="Yang S.H."/>
            <person name="Seo Y.S."/>
            <person name="Rhee S.K."/>
        </authorList>
    </citation>
    <scope>NUCLEOTIDE SEQUENCE [LARGE SCALE GENOMIC DNA]</scope>
    <source>
        <strain evidence="9 10">KCTC 23939</strain>
    </source>
</reference>
<evidence type="ECO:0000256" key="1">
    <source>
        <dbReference type="ARBA" id="ARBA00004442"/>
    </source>
</evidence>
<dbReference type="InterPro" id="IPR051906">
    <property type="entry name" value="TolC-like"/>
</dbReference>
<evidence type="ECO:0000256" key="4">
    <source>
        <dbReference type="ARBA" id="ARBA00022452"/>
    </source>
</evidence>
<dbReference type="EMBL" id="JBIPKE010000017">
    <property type="protein sequence ID" value="MFH6983994.1"/>
    <property type="molecule type" value="Genomic_DNA"/>
</dbReference>
<evidence type="ECO:0000256" key="8">
    <source>
        <dbReference type="SAM" id="SignalP"/>
    </source>
</evidence>
<evidence type="ECO:0000256" key="3">
    <source>
        <dbReference type="ARBA" id="ARBA00022448"/>
    </source>
</evidence>
<evidence type="ECO:0000256" key="7">
    <source>
        <dbReference type="ARBA" id="ARBA00023237"/>
    </source>
</evidence>
<organism evidence="9 10">
    <name type="scientific">Marinoscillum luteum</name>
    <dbReference type="NCBI Taxonomy" id="861051"/>
    <lineage>
        <taxon>Bacteria</taxon>
        <taxon>Pseudomonadati</taxon>
        <taxon>Bacteroidota</taxon>
        <taxon>Cytophagia</taxon>
        <taxon>Cytophagales</taxon>
        <taxon>Reichenbachiellaceae</taxon>
        <taxon>Marinoscillum</taxon>
    </lineage>
</organism>
<dbReference type="InterPro" id="IPR003423">
    <property type="entry name" value="OMP_efflux"/>
</dbReference>
<feature type="signal peptide" evidence="8">
    <location>
        <begin position="1"/>
        <end position="18"/>
    </location>
</feature>
<comment type="subcellular location">
    <subcellularLocation>
        <location evidence="1">Cell outer membrane</location>
    </subcellularLocation>
</comment>
<evidence type="ECO:0000256" key="2">
    <source>
        <dbReference type="ARBA" id="ARBA00007613"/>
    </source>
</evidence>
<evidence type="ECO:0000313" key="10">
    <source>
        <dbReference type="Proteomes" id="UP001610063"/>
    </source>
</evidence>
<keyword evidence="8" id="KW-0732">Signal</keyword>
<keyword evidence="3" id="KW-0813">Transport</keyword>
<keyword evidence="7" id="KW-0998">Cell outer membrane</keyword>
<dbReference type="PANTHER" id="PTHR30026">
    <property type="entry name" value="OUTER MEMBRANE PROTEIN TOLC"/>
    <property type="match status" value="1"/>
</dbReference>
<keyword evidence="5" id="KW-0812">Transmembrane</keyword>
<dbReference type="SUPFAM" id="SSF56954">
    <property type="entry name" value="Outer membrane efflux proteins (OEP)"/>
    <property type="match status" value="1"/>
</dbReference>
<sequence>MRKTLIFMMITMSVLAHAQDTEEVTVLTLDDCIQTALERNIQLKQARNSQLMAESNRLQSIMNFFPSLSAGVNYDYFFGNFFDPNAARQVSETTSSSAPNISSNMVLFNGFSNHFQLSQRKHELVAASETIKNTEINVESNILAYYLSVILDKENIKIARERVELLEAQLEREKKRESVGVGNLESVYNFQGQLANQKLTLNNLENTLRRDLLTLFQSMQLNPNDGEVEVQAYDVQEEELLLEADPFEVVLEETLSSSPALKAASSSYEASRYQFKSAKAQLYPTITAFGRIGSNYSSNGARNPTNGDFEPDASFSRQMEFNEFEYVNFSLNIPIFSRYQTSNNIQIAKVRMANAELGVSQAMNTITNLVQTAYLDLVSAQNTYISAKENLAATTQTFEFMKKRFETGNTDFYTYLESLNNKNRAELELINSKYSIVFRKKILELYRGS</sequence>
<dbReference type="PANTHER" id="PTHR30026:SF20">
    <property type="entry name" value="OUTER MEMBRANE PROTEIN TOLC"/>
    <property type="match status" value="1"/>
</dbReference>
<keyword evidence="4" id="KW-1134">Transmembrane beta strand</keyword>
<dbReference type="RefSeq" id="WP_395417478.1">
    <property type="nucleotide sequence ID" value="NZ_JBIPKE010000017.1"/>
</dbReference>
<dbReference type="Gene3D" id="1.20.1600.10">
    <property type="entry name" value="Outer membrane efflux proteins (OEP)"/>
    <property type="match status" value="1"/>
</dbReference>
<dbReference type="Proteomes" id="UP001610063">
    <property type="component" value="Unassembled WGS sequence"/>
</dbReference>
<comment type="caution">
    <text evidence="9">The sequence shown here is derived from an EMBL/GenBank/DDBJ whole genome shotgun (WGS) entry which is preliminary data.</text>
</comment>
<evidence type="ECO:0000256" key="6">
    <source>
        <dbReference type="ARBA" id="ARBA00023136"/>
    </source>
</evidence>
<accession>A0ABW7NB57</accession>
<comment type="similarity">
    <text evidence="2">Belongs to the outer membrane factor (OMF) (TC 1.B.17) family.</text>
</comment>
<proteinExistence type="inferred from homology"/>
<gene>
    <name evidence="9" type="ORF">ACHKAR_11105</name>
</gene>
<name>A0ABW7NB57_9BACT</name>
<evidence type="ECO:0000256" key="5">
    <source>
        <dbReference type="ARBA" id="ARBA00022692"/>
    </source>
</evidence>